<keyword evidence="6 9" id="KW-0057">Aromatic amino acid biosynthesis</keyword>
<name>A0A5C6S4Y2_9BACT</name>
<dbReference type="FunFam" id="3.20.20.70:FF:000037">
    <property type="entry name" value="Tryptophan synthase alpha chain"/>
    <property type="match status" value="1"/>
</dbReference>
<dbReference type="Gene3D" id="3.20.20.70">
    <property type="entry name" value="Aldolase class I"/>
    <property type="match status" value="1"/>
</dbReference>
<evidence type="ECO:0000313" key="12">
    <source>
        <dbReference type="Proteomes" id="UP000321580"/>
    </source>
</evidence>
<comment type="function">
    <text evidence="1 9">The alpha subunit is responsible for the aldol cleavage of indoleglycerol phosphate to indole and glyceraldehyde 3-phosphate.</text>
</comment>
<dbReference type="GO" id="GO:0005829">
    <property type="term" value="C:cytosol"/>
    <property type="evidence" value="ECO:0007669"/>
    <property type="project" value="TreeGrafter"/>
</dbReference>
<dbReference type="RefSeq" id="WP_147165688.1">
    <property type="nucleotide sequence ID" value="NZ_VOOR01000002.1"/>
</dbReference>
<evidence type="ECO:0000256" key="4">
    <source>
        <dbReference type="ARBA" id="ARBA00022605"/>
    </source>
</evidence>
<evidence type="ECO:0000256" key="10">
    <source>
        <dbReference type="RuleBase" id="RU003662"/>
    </source>
</evidence>
<evidence type="ECO:0000256" key="5">
    <source>
        <dbReference type="ARBA" id="ARBA00022822"/>
    </source>
</evidence>
<dbReference type="PANTHER" id="PTHR43406">
    <property type="entry name" value="TRYPTOPHAN SYNTHASE, ALPHA CHAIN"/>
    <property type="match status" value="1"/>
</dbReference>
<dbReference type="UniPathway" id="UPA00035">
    <property type="reaction ID" value="UER00044"/>
</dbReference>
<organism evidence="11 12">
    <name type="scientific">Phaeodactylibacter luteus</name>
    <dbReference type="NCBI Taxonomy" id="1564516"/>
    <lineage>
        <taxon>Bacteria</taxon>
        <taxon>Pseudomonadati</taxon>
        <taxon>Bacteroidota</taxon>
        <taxon>Saprospiria</taxon>
        <taxon>Saprospirales</taxon>
        <taxon>Haliscomenobacteraceae</taxon>
        <taxon>Phaeodactylibacter</taxon>
    </lineage>
</organism>
<dbReference type="PROSITE" id="PS00167">
    <property type="entry name" value="TRP_SYNTHASE_ALPHA"/>
    <property type="match status" value="1"/>
</dbReference>
<dbReference type="SUPFAM" id="SSF51366">
    <property type="entry name" value="Ribulose-phoshate binding barrel"/>
    <property type="match status" value="1"/>
</dbReference>
<dbReference type="EC" id="4.2.1.20" evidence="9"/>
<evidence type="ECO:0000256" key="9">
    <source>
        <dbReference type="HAMAP-Rule" id="MF_00131"/>
    </source>
</evidence>
<keyword evidence="5 9" id="KW-0822">Tryptophan biosynthesis</keyword>
<dbReference type="PANTHER" id="PTHR43406:SF1">
    <property type="entry name" value="TRYPTOPHAN SYNTHASE ALPHA CHAIN, CHLOROPLASTIC"/>
    <property type="match status" value="1"/>
</dbReference>
<dbReference type="NCBIfam" id="TIGR00262">
    <property type="entry name" value="trpA"/>
    <property type="match status" value="1"/>
</dbReference>
<dbReference type="InterPro" id="IPR002028">
    <property type="entry name" value="Trp_synthase_suA"/>
</dbReference>
<dbReference type="AlphaFoldDB" id="A0A5C6S4Y2"/>
<dbReference type="GO" id="GO:0004834">
    <property type="term" value="F:tryptophan synthase activity"/>
    <property type="evidence" value="ECO:0007669"/>
    <property type="project" value="UniProtKB-UniRule"/>
</dbReference>
<comment type="subunit">
    <text evidence="3 9">Tetramer of two alpha and two beta chains.</text>
</comment>
<evidence type="ECO:0000256" key="7">
    <source>
        <dbReference type="ARBA" id="ARBA00023239"/>
    </source>
</evidence>
<keyword evidence="7 9" id="KW-0456">Lyase</keyword>
<feature type="active site" description="Proton acceptor" evidence="9">
    <location>
        <position position="47"/>
    </location>
</feature>
<evidence type="ECO:0000256" key="3">
    <source>
        <dbReference type="ARBA" id="ARBA00011270"/>
    </source>
</evidence>
<dbReference type="InterPro" id="IPR018204">
    <property type="entry name" value="Trp_synthase_alpha_AS"/>
</dbReference>
<sequence>MTNRLDRLFAEKQDHILNVYFTAGYPSLEDTLPIVQALDAAGADLIEIGMPYSDPLADGPTIQESGMKAIQNGMSIPVLLEQIREIRKHSDIPLVLMGYFNPVMQYGEKRFFKDFAEAGVDGLILPDLPVYEYETLYQKAVEEAGLKMTFLITPQTEEARIRAIDELSTGFVYMVSNAAVTGGQGEISAQQTAYFERVAAMKLKRPRLIGFGISGHQSFETACRYANGAIIGSAFIRALSEGQDIRSTVISFVKNVREGAAAAAPSAK</sequence>
<dbReference type="Pfam" id="PF00290">
    <property type="entry name" value="Trp_syntA"/>
    <property type="match status" value="1"/>
</dbReference>
<dbReference type="InterPro" id="IPR011060">
    <property type="entry name" value="RibuloseP-bd_barrel"/>
</dbReference>
<keyword evidence="12" id="KW-1185">Reference proteome</keyword>
<dbReference type="Proteomes" id="UP000321580">
    <property type="component" value="Unassembled WGS sequence"/>
</dbReference>
<comment type="pathway">
    <text evidence="2 9">Amino-acid biosynthesis; L-tryptophan biosynthesis; L-tryptophan from chorismate: step 5/5.</text>
</comment>
<feature type="active site" description="Proton acceptor" evidence="9">
    <location>
        <position position="58"/>
    </location>
</feature>
<evidence type="ECO:0000256" key="8">
    <source>
        <dbReference type="ARBA" id="ARBA00049047"/>
    </source>
</evidence>
<comment type="similarity">
    <text evidence="9 10">Belongs to the TrpA family.</text>
</comment>
<protein>
    <recommendedName>
        <fullName evidence="9">Tryptophan synthase alpha chain</fullName>
        <ecNumber evidence="9">4.2.1.20</ecNumber>
    </recommendedName>
</protein>
<evidence type="ECO:0000256" key="6">
    <source>
        <dbReference type="ARBA" id="ARBA00023141"/>
    </source>
</evidence>
<gene>
    <name evidence="9" type="primary">trpA</name>
    <name evidence="11" type="ORF">FRY97_01730</name>
</gene>
<dbReference type="CDD" id="cd04724">
    <property type="entry name" value="Tryptophan_synthase_alpha"/>
    <property type="match status" value="1"/>
</dbReference>
<dbReference type="EMBL" id="VOOR01000002">
    <property type="protein sequence ID" value="TXB69556.1"/>
    <property type="molecule type" value="Genomic_DNA"/>
</dbReference>
<accession>A0A5C6S4Y2</accession>
<evidence type="ECO:0000256" key="2">
    <source>
        <dbReference type="ARBA" id="ARBA00004733"/>
    </source>
</evidence>
<evidence type="ECO:0000313" key="11">
    <source>
        <dbReference type="EMBL" id="TXB69556.1"/>
    </source>
</evidence>
<dbReference type="InterPro" id="IPR013785">
    <property type="entry name" value="Aldolase_TIM"/>
</dbReference>
<dbReference type="OrthoDB" id="9804578at2"/>
<proteinExistence type="inferred from homology"/>
<dbReference type="HAMAP" id="MF_00131">
    <property type="entry name" value="Trp_synth_alpha"/>
    <property type="match status" value="1"/>
</dbReference>
<evidence type="ECO:0000256" key="1">
    <source>
        <dbReference type="ARBA" id="ARBA00003365"/>
    </source>
</evidence>
<reference evidence="11 12" key="1">
    <citation type="submission" date="2019-08" db="EMBL/GenBank/DDBJ databases">
        <title>Genome of Phaeodactylibacter luteus.</title>
        <authorList>
            <person name="Bowman J.P."/>
        </authorList>
    </citation>
    <scope>NUCLEOTIDE SEQUENCE [LARGE SCALE GENOMIC DNA]</scope>
    <source>
        <strain evidence="11 12">KCTC 42180</strain>
    </source>
</reference>
<comment type="caution">
    <text evidence="11">The sequence shown here is derived from an EMBL/GenBank/DDBJ whole genome shotgun (WGS) entry which is preliminary data.</text>
</comment>
<comment type="catalytic activity">
    <reaction evidence="8 9">
        <text>(1S,2R)-1-C-(indol-3-yl)glycerol 3-phosphate + L-serine = D-glyceraldehyde 3-phosphate + L-tryptophan + H2O</text>
        <dbReference type="Rhea" id="RHEA:10532"/>
        <dbReference type="ChEBI" id="CHEBI:15377"/>
        <dbReference type="ChEBI" id="CHEBI:33384"/>
        <dbReference type="ChEBI" id="CHEBI:57912"/>
        <dbReference type="ChEBI" id="CHEBI:58866"/>
        <dbReference type="ChEBI" id="CHEBI:59776"/>
        <dbReference type="EC" id="4.2.1.20"/>
    </reaction>
</comment>
<keyword evidence="4 9" id="KW-0028">Amino-acid biosynthesis</keyword>